<comment type="similarity">
    <text evidence="1">Belongs to the UPF0312 family.</text>
</comment>
<proteinExistence type="inferred from homology"/>
<sequence>MTTEVVEIPGYVAGTWTIDPLHSTVGFTIRHLMVSKVRGRFGTFEGTVVTGADPLQSRVTATVDLGSIDTGNAQRDEHVRAADFLDAEKYPSMTFRSTGVRAGARGNFVLDGELTLREVARQVSFDLVIEGFGPDPFRADDPFKGARAGFTATTEINRLDFGVGDSSTIPGGALALSEKVQIVLEIEAILDTGDAA</sequence>
<dbReference type="SMART" id="SM00867">
    <property type="entry name" value="YceI"/>
    <property type="match status" value="1"/>
</dbReference>
<dbReference type="PANTHER" id="PTHR34406">
    <property type="entry name" value="PROTEIN YCEI"/>
    <property type="match status" value="1"/>
</dbReference>
<name>A0ABN3K3H1_9ACTN</name>
<dbReference type="Proteomes" id="UP001501231">
    <property type="component" value="Unassembled WGS sequence"/>
</dbReference>
<reference evidence="3 4" key="1">
    <citation type="journal article" date="2019" name="Int. J. Syst. Evol. Microbiol.">
        <title>The Global Catalogue of Microorganisms (GCM) 10K type strain sequencing project: providing services to taxonomists for standard genome sequencing and annotation.</title>
        <authorList>
            <consortium name="The Broad Institute Genomics Platform"/>
            <consortium name="The Broad Institute Genome Sequencing Center for Infectious Disease"/>
            <person name="Wu L."/>
            <person name="Ma J."/>
        </authorList>
    </citation>
    <scope>NUCLEOTIDE SEQUENCE [LARGE SCALE GENOMIC DNA]</scope>
    <source>
        <strain evidence="3 4">JCM 3325</strain>
    </source>
</reference>
<feature type="domain" description="Lipid/polyisoprenoid-binding YceI-like" evidence="2">
    <location>
        <begin position="15"/>
        <end position="189"/>
    </location>
</feature>
<dbReference type="InterPro" id="IPR036761">
    <property type="entry name" value="TTHA0802/YceI-like_sf"/>
</dbReference>
<dbReference type="InterPro" id="IPR007372">
    <property type="entry name" value="Lipid/polyisoprenoid-bd_YceI"/>
</dbReference>
<evidence type="ECO:0000256" key="1">
    <source>
        <dbReference type="ARBA" id="ARBA00008812"/>
    </source>
</evidence>
<accession>A0ABN3K3H1</accession>
<evidence type="ECO:0000313" key="3">
    <source>
        <dbReference type="EMBL" id="GAA2448399.1"/>
    </source>
</evidence>
<organism evidence="3 4">
    <name type="scientific">Actinomadura vinacea</name>
    <dbReference type="NCBI Taxonomy" id="115336"/>
    <lineage>
        <taxon>Bacteria</taxon>
        <taxon>Bacillati</taxon>
        <taxon>Actinomycetota</taxon>
        <taxon>Actinomycetes</taxon>
        <taxon>Streptosporangiales</taxon>
        <taxon>Thermomonosporaceae</taxon>
        <taxon>Actinomadura</taxon>
    </lineage>
</organism>
<evidence type="ECO:0000313" key="4">
    <source>
        <dbReference type="Proteomes" id="UP001501231"/>
    </source>
</evidence>
<dbReference type="Gene3D" id="2.40.128.110">
    <property type="entry name" value="Lipid/polyisoprenoid-binding, YceI-like"/>
    <property type="match status" value="1"/>
</dbReference>
<protein>
    <submittedName>
        <fullName evidence="3">YceI family protein</fullName>
    </submittedName>
</protein>
<dbReference type="Pfam" id="PF04264">
    <property type="entry name" value="YceI"/>
    <property type="match status" value="1"/>
</dbReference>
<evidence type="ECO:0000259" key="2">
    <source>
        <dbReference type="SMART" id="SM00867"/>
    </source>
</evidence>
<gene>
    <name evidence="3" type="ORF">GCM10010191_77310</name>
</gene>
<dbReference type="RefSeq" id="WP_344595979.1">
    <property type="nucleotide sequence ID" value="NZ_BAAARW010000035.1"/>
</dbReference>
<keyword evidence="4" id="KW-1185">Reference proteome</keyword>
<dbReference type="EMBL" id="BAAARW010000035">
    <property type="protein sequence ID" value="GAA2448399.1"/>
    <property type="molecule type" value="Genomic_DNA"/>
</dbReference>
<dbReference type="PANTHER" id="PTHR34406:SF1">
    <property type="entry name" value="PROTEIN YCEI"/>
    <property type="match status" value="1"/>
</dbReference>
<dbReference type="SUPFAM" id="SSF101874">
    <property type="entry name" value="YceI-like"/>
    <property type="match status" value="1"/>
</dbReference>
<comment type="caution">
    <text evidence="3">The sequence shown here is derived from an EMBL/GenBank/DDBJ whole genome shotgun (WGS) entry which is preliminary data.</text>
</comment>